<evidence type="ECO:0000313" key="9">
    <source>
        <dbReference type="Proteomes" id="UP000236284"/>
    </source>
</evidence>
<keyword evidence="3" id="KW-0732">Signal</keyword>
<proteinExistence type="inferred from homology"/>
<keyword evidence="5" id="KW-0106">Calcium</keyword>
<keyword evidence="9" id="KW-1185">Reference proteome</keyword>
<feature type="region of interest" description="Disordered" evidence="6">
    <location>
        <begin position="1929"/>
        <end position="1951"/>
    </location>
</feature>
<dbReference type="InterPro" id="IPR038081">
    <property type="entry name" value="CalX-like_sf"/>
</dbReference>
<dbReference type="EMBL" id="NJHS01000029">
    <property type="protein sequence ID" value="PNJ99798.1"/>
    <property type="molecule type" value="Genomic_DNA"/>
</dbReference>
<dbReference type="InterPro" id="IPR001343">
    <property type="entry name" value="Hemolysn_Ca-bd"/>
</dbReference>
<dbReference type="SUPFAM" id="SSF50985">
    <property type="entry name" value="RCC1/BLIP-II"/>
    <property type="match status" value="2"/>
</dbReference>
<keyword evidence="4" id="KW-0677">Repeat</keyword>
<dbReference type="Gene3D" id="2.60.40.60">
    <property type="entry name" value="Cadherins"/>
    <property type="match status" value="1"/>
</dbReference>
<dbReference type="Gene3D" id="3.40.190.10">
    <property type="entry name" value="Periplasmic binding protein-like II"/>
    <property type="match status" value="4"/>
</dbReference>
<evidence type="ECO:0000256" key="4">
    <source>
        <dbReference type="ARBA" id="ARBA00022737"/>
    </source>
</evidence>
<keyword evidence="2" id="KW-0813">Transport</keyword>
<dbReference type="SUPFAM" id="SSF53850">
    <property type="entry name" value="Periplasmic binding protein-like II"/>
    <property type="match status" value="2"/>
</dbReference>
<dbReference type="SMART" id="SM00237">
    <property type="entry name" value="Calx_beta"/>
    <property type="match status" value="6"/>
</dbReference>
<dbReference type="Gene3D" id="2.130.10.30">
    <property type="entry name" value="Regulator of chromosome condensation 1/beta-lactamase-inhibitor protein II"/>
    <property type="match status" value="3"/>
</dbReference>
<evidence type="ECO:0000256" key="5">
    <source>
        <dbReference type="ARBA" id="ARBA00022837"/>
    </source>
</evidence>
<dbReference type="InterPro" id="IPR051455">
    <property type="entry name" value="Bact_solute-bind_prot3"/>
</dbReference>
<evidence type="ECO:0000313" key="8">
    <source>
        <dbReference type="EMBL" id="PNJ99798.1"/>
    </source>
</evidence>
<dbReference type="PROSITE" id="PS00330">
    <property type="entry name" value="HEMOLYSIN_CALCIUM"/>
    <property type="match status" value="5"/>
</dbReference>
<evidence type="ECO:0000256" key="1">
    <source>
        <dbReference type="ARBA" id="ARBA00010333"/>
    </source>
</evidence>
<dbReference type="PRINTS" id="PR00313">
    <property type="entry name" value="CABNDNGRPT"/>
</dbReference>
<comment type="similarity">
    <text evidence="1">Belongs to the bacterial solute-binding protein 3 family.</text>
</comment>
<organism evidence="8 9">
    <name type="scientific">Cylindrospermopsis raciborskii C07</name>
    <dbReference type="NCBI Taxonomy" id="2014886"/>
    <lineage>
        <taxon>Bacteria</taxon>
        <taxon>Bacillati</taxon>
        <taxon>Cyanobacteriota</taxon>
        <taxon>Cyanophyceae</taxon>
        <taxon>Nostocales</taxon>
        <taxon>Aphanizomenonaceae</taxon>
        <taxon>Cylindrospermopsis</taxon>
    </lineage>
</organism>
<dbReference type="SUPFAM" id="SSF51120">
    <property type="entry name" value="beta-Roll"/>
    <property type="match status" value="2"/>
</dbReference>
<dbReference type="Pfam" id="PF09084">
    <property type="entry name" value="NMT1"/>
    <property type="match status" value="1"/>
</dbReference>
<evidence type="ECO:0000256" key="3">
    <source>
        <dbReference type="ARBA" id="ARBA00022729"/>
    </source>
</evidence>
<sequence length="3220" mass="342124">MDAKMISNIAFNIITDSLQTFSLSDKFWRSIDSSFGTSYNRTIAELLRGKWEKGDFSDLPPIQIVDSAVLSGGKGAYSRKENTIYLSSNLVCNVEAINKVIIEEIGHYVDAQINQVDSPGDEGAIFAALVQGNVLSANVLAELRNEDDKGWLEVNGQKLEVEYNHTTVSLSLTSPTTVTEDGSQNLFYVFSRTGDITNSLTVNFDLPLWNYDYESDMSIRNATINDDYVQRGATSFDTTTGSVTFAAGSSMVILSLDPSSDVVSDGNKTVELVVGYRSDSVTGTILDNDVVPGTVVKGNIAKSEYFRTRHEYRNSGAFAALKSDGSVVTWGDSSYGGDSSSVSGTLTSGVTQIFSNDSAFAALKSDGSVVTWGFSDWGGNSSSVRGTLTSGVTQIFSTKYAFAALKSDGSVVTWGLREYGGDSSSVSSRLTSGVTQIFSNELAFAALKSDGSVVTWGDSRYGGNSSSVSSRLTSDVTQIFSTSSAFAALKSDGSVVTWGDSSYGGDSSIVSSRLMWTSGVTQIFSNERAFAALKSDGSVVTWGDSSYGGDSSIVRVRSGVTQIFSTSSAFAALKSDGSVVTWGDSRYGGNSSSVSSKLTSGVTQIFSNERAFAALKSDGSVVTWGDSSYGGNSSSVSSRLTSGVTQIFSTSSAFAALKSDGSVVTWNSSSVSSVSSRLTSGVTQIFSTSSAFAALKSDGSVVTWGGYGGDSSSVSSQLTSGVVSFADPFNDDRLVPSSTSFIYLAVSPTSVIKDGTSNLIYTFSRTGSTTDTLLVNYTIGGTATNGSDYDTIGTSVTFVAGSSTATVIVNPTADTTPEDHETTVSLTLASGTGYNIGTTTAVTGIILDKDTIVTLAVSPASVTEDGTTNLIYTFTRNGFTSNARTVNYTIGGTAINGNDYSGIGSSVTFAAGSSTATVIVNPTADTTPEDHETVSLTLASGTGYNIGTSGAVTGTITNDDLPTINLIYLPTDDGFFFSRDTRVAEDGTSNLFYTFTRTGPTTNTLTVNYTIGGTATNGIDYGTIGESVTFAAGSSTATVIVNPTADTTPEDHETVSLTLASGTGYNIGTTTDYHVTTATRTILDDDTIVTLAVSPASVTEDGTTNLIYTFTRNGFTSNARTVNYTIGGTAINGNDYNYSGIGPSVTFAAGSSTATVIVNPTADTTPEKDETVSLTLATLDSGTGGTRGTTTAVIGTILDDDTIVTLTVSPTSVTEDGTSNLIYTFTRNGSTTNTLLVNYTISKDTIIVKDGLKFTTVPATNGIDYGTIGESVTFAAGSSTATVTVDPTADTTPEDHETVSLTLASGTGYNIGTTTAVIGTILDDDTIVTLAVSPTSVTEDGTSNLIYTFTRTGFIWNYGSNSLTVNYTIEGTATNGSDYTNIGTSVTFVAGSSTATVTVDPTSDTTVENDETVILTLASGTGYTIGTSSGVTGTITNSGFSFTGVISQSYIAGATIFFDTNFNYKWDEGEVKTISDEYGAFVLELPDSIDTNRNRIIDITEGQLIARDGFDTSSGLLFGALTALPNSTILTPLTSVQAKLVQDGLTVEEANNLLTQQLGLDSTLVLENFDPLEAVGQQKQVGLDTYLIHIQVQALSLLDGFQIVTKSKNLLNTIYGFAQFLKHRSLKTTIPFDFTSEAEIRAFLDFLLQAQNLKTTAEKLDAIAQIVAAGNQLLLEVSKVGGSKSTTEALPALASVKRVVQGSSIELIQQLIKGQKSPQQSLIAAQEFLNQNFTFVDSDLNAFGNRTIQIKALARRIDETNGQSEFEIQLSQQAPNQGLKILYSLSGTATLGADYQIDSKTMGELYIAPGETSAKISISTIDDQIAEPVETITINLKSVGEGYLIDPTSPVALIRIQDNETAIIDQVIKGITLEGTIGDDSFIAADGNDKLEGSYGNDFFDAKGGDDIVNGGYGDDILLGGEGDDWITGGHGNDNLEGNAGNDQIDGGSGNDYLQGGEGADILNGGMGNDTIEGNGGNDQIDGGDGNDILLGNEDNDWLTGQVGNDILIGGTGDDILNGGEGADVFYFSSKSEGFDTILDFNPEQGDKIQVSKSGFAVNNLDGFRFISGVLDFQGQNLALIQNDGRTYSYFPNLSDIIQLVETPTVTVSTEAKAIETQLIVSANLTEQTALTKFATIPVNSGEPTVTTSANPDNLLAEIQQRGYIRFSGGRSDSISGVFDYQFVRAIAAAIFGDANRVDQVPGTFSESFSQVANKQVDLSTRHITQNLVRDGELNVDFGPVYYYDFLSVLVRNKSGIQGAKDLNGKKIGVVKNTTALTNLDNLLDSIGVQFTAEVFDTQNDLYAAYNLGEVDAIASDKGIIYDALEREILENKQEHRFLDIQFSKEPIGLVIPENESEWGDVVRWVVYTTIQAEEYGINSQNIDRLLADNTDDNSKNDSDPAIRRFLGLEGLEGSLGSALELPQDFVVQVIKQVGNYGEIYQRSFPSLTRDLNLLSLTGGLLESLPFSGRSFDQELVNNDQRNLLAEIQNRGFIKYGLPQITGSGFPGFAEIDSQGQYKGFDVDLSKAIAAAVFGDPSKVEYTQQAFANSFANTANGLVDVSAAGYTGNLMRDAGLGVDYSPVYIHTGQGILTRKDSGITGIATLNGSTIGALTTVTAIENLSDLTKKFGSTIIITPFDDKNKMYAAYEKGEIDAVYNDKTLLAGIIPTLSDPQAHEILPETFSKEPLTLILDENQSDWADVVRWVMNSLVQAEEYGITSTNIDDIIAKNRDNDPNNNSIKEIQAFLGLQGNPGASLGLSSDFVVKMIKAVGNYGEIYARNFDTNILPREKNDLYHFSGLQYALPLGSLNQPPSFTGPDIFSIDENTRLVGIISTKDPEQDAITFALGGVDYSLFAINPSTGELTFNTAPNFEIRLDQDKNHLYQLQVIANDTKNNQVSQNISIRVTDVNESPIAEDDRLTLTEVTTQMIDPLQNDRDPDLNDQLKIISKTDGQYGRVDIRDNQLVYTLLDAYQSYAGNDIFTYTISDAKGLNATGSVNVMVKEKTLKPNSVVSNPFITINSSSPLIPTEAGTQSGIVDQISFRVPVNYNPAQIKEVLQNNVSQTSAAFNNIFGLYEIDDSTGRVNNILPGQLGYTEAALSKVVTNFAVRAGGSGNTVNGDVIVNGGKTYAPFVIANGGNYSGSIQQAINEFFQVNPNNSAATAQNYTSFPVAYFSFGVANPDGAAHIKNFGNNVFGFEDLPAGVGVSDYDFNDMLFSFG</sequence>
<dbReference type="InterPro" id="IPR002126">
    <property type="entry name" value="Cadherin-like_dom"/>
</dbReference>
<dbReference type="InterPro" id="IPR015168">
    <property type="entry name" value="SsuA/THI5"/>
</dbReference>
<dbReference type="PANTHER" id="PTHR30085:SF6">
    <property type="entry name" value="ABC TRANSPORTER GLUTAMINE-BINDING PROTEIN GLNH"/>
    <property type="match status" value="1"/>
</dbReference>
<dbReference type="InterPro" id="IPR025193">
    <property type="entry name" value="DUF4114"/>
</dbReference>
<feature type="domain" description="Cadherin" evidence="7">
    <location>
        <begin position="2815"/>
        <end position="2915"/>
    </location>
</feature>
<dbReference type="Pfam" id="PF13448">
    <property type="entry name" value="DUF4114"/>
    <property type="match status" value="1"/>
</dbReference>
<dbReference type="CDD" id="cd11304">
    <property type="entry name" value="Cadherin_repeat"/>
    <property type="match status" value="1"/>
</dbReference>
<dbReference type="SUPFAM" id="SSF49313">
    <property type="entry name" value="Cadherin-like"/>
    <property type="match status" value="1"/>
</dbReference>
<dbReference type="InterPro" id="IPR015919">
    <property type="entry name" value="Cadherin-like_sf"/>
</dbReference>
<dbReference type="InterPro" id="IPR001638">
    <property type="entry name" value="Solute-binding_3/MltF_N"/>
</dbReference>
<dbReference type="Gene3D" id="2.60.40.2030">
    <property type="match status" value="8"/>
</dbReference>
<dbReference type="PANTHER" id="PTHR30085">
    <property type="entry name" value="AMINO ACID ABC TRANSPORTER PERMEASE"/>
    <property type="match status" value="1"/>
</dbReference>
<dbReference type="Pfam" id="PF03160">
    <property type="entry name" value="Calx-beta"/>
    <property type="match status" value="6"/>
</dbReference>
<dbReference type="Pfam" id="PF17963">
    <property type="entry name" value="Big_9"/>
    <property type="match status" value="1"/>
</dbReference>
<dbReference type="InterPro" id="IPR018511">
    <property type="entry name" value="Hemolysin-typ_Ca-bd_CS"/>
</dbReference>
<comment type="caution">
    <text evidence="8">The sequence shown here is derived from an EMBL/GenBank/DDBJ whole genome shotgun (WGS) entry which is preliminary data.</text>
</comment>
<evidence type="ECO:0000256" key="6">
    <source>
        <dbReference type="SAM" id="MobiDB-lite"/>
    </source>
</evidence>
<dbReference type="Pfam" id="PF00497">
    <property type="entry name" value="SBP_bac_3"/>
    <property type="match status" value="1"/>
</dbReference>
<dbReference type="Gene3D" id="2.150.10.10">
    <property type="entry name" value="Serralysin-like metalloprotease, C-terminal"/>
    <property type="match status" value="2"/>
</dbReference>
<protein>
    <recommendedName>
        <fullName evidence="7">Cadherin domain-containing protein</fullName>
    </recommendedName>
</protein>
<evidence type="ECO:0000259" key="7">
    <source>
        <dbReference type="PROSITE" id="PS50268"/>
    </source>
</evidence>
<accession>A0ABX4WN28</accession>
<dbReference type="InterPro" id="IPR009091">
    <property type="entry name" value="RCC1/BLIP-II"/>
</dbReference>
<dbReference type="Pfam" id="PF00353">
    <property type="entry name" value="HemolysinCabind"/>
    <property type="match status" value="3"/>
</dbReference>
<dbReference type="SMART" id="SM00062">
    <property type="entry name" value="PBPb"/>
    <property type="match status" value="2"/>
</dbReference>
<evidence type="ECO:0000256" key="2">
    <source>
        <dbReference type="ARBA" id="ARBA00022448"/>
    </source>
</evidence>
<dbReference type="SUPFAM" id="SSF141072">
    <property type="entry name" value="CalX-like"/>
    <property type="match status" value="8"/>
</dbReference>
<dbReference type="Proteomes" id="UP000236284">
    <property type="component" value="Unassembled WGS sequence"/>
</dbReference>
<gene>
    <name evidence="8" type="ORF">CEP15_06040</name>
</gene>
<dbReference type="PROSITE" id="PS50268">
    <property type="entry name" value="CADHERIN_2"/>
    <property type="match status" value="1"/>
</dbReference>
<dbReference type="InterPro" id="IPR011049">
    <property type="entry name" value="Serralysin-like_metalloprot_C"/>
</dbReference>
<dbReference type="InterPro" id="IPR003644">
    <property type="entry name" value="Calx_beta"/>
</dbReference>
<reference evidence="8 9" key="1">
    <citation type="submission" date="2017-06" db="EMBL/GenBank/DDBJ databases">
        <title>Genome variation in co-occurring toxic Cylindrospermopsis raciborskii strains determines phenotypic plasticity.</title>
        <authorList>
            <person name="Willis A."/>
            <person name="Woodhouse J."/>
            <person name="Ongley S."/>
            <person name="Jex A."/>
            <person name="Burford M."/>
            <person name="Neilan B."/>
        </authorList>
    </citation>
    <scope>NUCLEOTIDE SEQUENCE [LARGE SCALE GENOMIC DNA]</scope>
    <source>
        <strain evidence="8 9">C07</strain>
    </source>
</reference>
<name>A0ABX4WN28_9CYAN</name>
<dbReference type="CDD" id="cd13692">
    <property type="entry name" value="PBP2_BztA"/>
    <property type="match status" value="2"/>
</dbReference>